<feature type="compositionally biased region" description="Low complexity" evidence="1">
    <location>
        <begin position="186"/>
        <end position="197"/>
    </location>
</feature>
<dbReference type="AlphaFoldDB" id="A0AAV2H4E7"/>
<evidence type="ECO:0000256" key="2">
    <source>
        <dbReference type="SAM" id="Phobius"/>
    </source>
</evidence>
<keyword evidence="2" id="KW-0472">Membrane</keyword>
<name>A0AAV2H4E7_LYMST</name>
<evidence type="ECO:0000313" key="3">
    <source>
        <dbReference type="EMBL" id="CAL1528547.1"/>
    </source>
</evidence>
<keyword evidence="4" id="KW-1185">Reference proteome</keyword>
<proteinExistence type="predicted"/>
<feature type="transmembrane region" description="Helical" evidence="2">
    <location>
        <begin position="208"/>
        <end position="233"/>
    </location>
</feature>
<organism evidence="3 4">
    <name type="scientific">Lymnaea stagnalis</name>
    <name type="common">Great pond snail</name>
    <name type="synonym">Helix stagnalis</name>
    <dbReference type="NCBI Taxonomy" id="6523"/>
    <lineage>
        <taxon>Eukaryota</taxon>
        <taxon>Metazoa</taxon>
        <taxon>Spiralia</taxon>
        <taxon>Lophotrochozoa</taxon>
        <taxon>Mollusca</taxon>
        <taxon>Gastropoda</taxon>
        <taxon>Heterobranchia</taxon>
        <taxon>Euthyneura</taxon>
        <taxon>Panpulmonata</taxon>
        <taxon>Hygrophila</taxon>
        <taxon>Lymnaeoidea</taxon>
        <taxon>Lymnaeidae</taxon>
        <taxon>Lymnaea</taxon>
    </lineage>
</organism>
<feature type="region of interest" description="Disordered" evidence="1">
    <location>
        <begin position="243"/>
        <end position="272"/>
    </location>
</feature>
<sequence>MDYKSIFLTLALSIHLSRKYSVQGKFVDIVLQIIDSNQSNYTRFMNASQQQFLWLSSVLCDSNTYSYSITHDRDNGSVFNYSSTTFMSSNVDRTIFLKEFTCTSTLTVFQCIRLQDITKCYDYNVLRMSLSANASSKCPDKCVTMCPAYPIQSILITYDTQIVKIPNKAECQNTIPYQTSTLDSTFMSTRSSTSSPDNSKKTSPDDSLPVIVGASVGGGALIIIVIILCLVCLKMRQKGSQLKNSKQKEHSADDDKKNGSNKKKQNNHTDEVDQKTYVTDLAKVKCVNKLIANFNGTETCGCNNVNANIATNCCVDSNAIEALEKDDMLTNIKTKQRQFKPNEFSNPAFSGSYVDYSSINEVINEINNDAANNGGIYTSEPAHYSGNTYSTLGEKTRSFSDTYNIMPTVSNKKGHKSLGAISNYHNNRGNTSSLNLGDNVGQVNGASNDVYAQVIKPVRKLH</sequence>
<gene>
    <name evidence="3" type="ORF">GSLYS_00002717001</name>
</gene>
<dbReference type="EMBL" id="CAXITT010000034">
    <property type="protein sequence ID" value="CAL1528547.1"/>
    <property type="molecule type" value="Genomic_DNA"/>
</dbReference>
<dbReference type="Proteomes" id="UP001497497">
    <property type="component" value="Unassembled WGS sequence"/>
</dbReference>
<keyword evidence="2" id="KW-1133">Transmembrane helix</keyword>
<keyword evidence="2" id="KW-0812">Transmembrane</keyword>
<evidence type="ECO:0000313" key="4">
    <source>
        <dbReference type="Proteomes" id="UP001497497"/>
    </source>
</evidence>
<comment type="caution">
    <text evidence="3">The sequence shown here is derived from an EMBL/GenBank/DDBJ whole genome shotgun (WGS) entry which is preliminary data.</text>
</comment>
<reference evidence="3 4" key="1">
    <citation type="submission" date="2024-04" db="EMBL/GenBank/DDBJ databases">
        <authorList>
            <consortium name="Genoscope - CEA"/>
            <person name="William W."/>
        </authorList>
    </citation>
    <scope>NUCLEOTIDE SEQUENCE [LARGE SCALE GENOMIC DNA]</scope>
</reference>
<evidence type="ECO:0000256" key="1">
    <source>
        <dbReference type="SAM" id="MobiDB-lite"/>
    </source>
</evidence>
<accession>A0AAV2H4E7</accession>
<feature type="region of interest" description="Disordered" evidence="1">
    <location>
        <begin position="186"/>
        <end position="206"/>
    </location>
</feature>
<protein>
    <submittedName>
        <fullName evidence="3">Uncharacterized protein</fullName>
    </submittedName>
</protein>
<feature type="compositionally biased region" description="Basic and acidic residues" evidence="1">
    <location>
        <begin position="246"/>
        <end position="258"/>
    </location>
</feature>